<dbReference type="EMBL" id="DS547107">
    <property type="protein sequence ID" value="EDR06641.1"/>
    <property type="molecule type" value="Genomic_DNA"/>
</dbReference>
<keyword evidence="3" id="KW-1185">Reference proteome</keyword>
<dbReference type="AlphaFoldDB" id="B0DF16"/>
<evidence type="ECO:0000313" key="2">
    <source>
        <dbReference type="EMBL" id="EDR06641.1"/>
    </source>
</evidence>
<feature type="transmembrane region" description="Helical" evidence="1">
    <location>
        <begin position="102"/>
        <end position="121"/>
    </location>
</feature>
<keyword evidence="1" id="KW-0812">Transmembrane</keyword>
<gene>
    <name evidence="2" type="primary">Lbrcb7</name>
    <name evidence="2" type="ORF">LACBIDRAFT_299634</name>
</gene>
<reference evidence="2 3" key="1">
    <citation type="journal article" date="2008" name="Nature">
        <title>The genome of Laccaria bicolor provides insights into mycorrhizal symbiosis.</title>
        <authorList>
            <person name="Martin F."/>
            <person name="Aerts A."/>
            <person name="Ahren D."/>
            <person name="Brun A."/>
            <person name="Danchin E.G.J."/>
            <person name="Duchaussoy F."/>
            <person name="Gibon J."/>
            <person name="Kohler A."/>
            <person name="Lindquist E."/>
            <person name="Pereda V."/>
            <person name="Salamov A."/>
            <person name="Shapiro H.J."/>
            <person name="Wuyts J."/>
            <person name="Blaudez D."/>
            <person name="Buee M."/>
            <person name="Brokstein P."/>
            <person name="Canbaeck B."/>
            <person name="Cohen D."/>
            <person name="Courty P.E."/>
            <person name="Coutinho P.M."/>
            <person name="Delaruelle C."/>
            <person name="Detter J.C."/>
            <person name="Deveau A."/>
            <person name="DiFazio S."/>
            <person name="Duplessis S."/>
            <person name="Fraissinet-Tachet L."/>
            <person name="Lucic E."/>
            <person name="Frey-Klett P."/>
            <person name="Fourrey C."/>
            <person name="Feussner I."/>
            <person name="Gay G."/>
            <person name="Grimwood J."/>
            <person name="Hoegger P.J."/>
            <person name="Jain P."/>
            <person name="Kilaru S."/>
            <person name="Labbe J."/>
            <person name="Lin Y.C."/>
            <person name="Legue V."/>
            <person name="Le Tacon F."/>
            <person name="Marmeisse R."/>
            <person name="Melayah D."/>
            <person name="Montanini B."/>
            <person name="Muratet M."/>
            <person name="Nehls U."/>
            <person name="Niculita-Hirzel H."/>
            <person name="Oudot-Le Secq M.P."/>
            <person name="Peter M."/>
            <person name="Quesneville H."/>
            <person name="Rajashekar B."/>
            <person name="Reich M."/>
            <person name="Rouhier N."/>
            <person name="Schmutz J."/>
            <person name="Yin T."/>
            <person name="Chalot M."/>
            <person name="Henrissat B."/>
            <person name="Kuees U."/>
            <person name="Lucas S."/>
            <person name="Van de Peer Y."/>
            <person name="Podila G.K."/>
            <person name="Polle A."/>
            <person name="Pukkila P.J."/>
            <person name="Richardson P.M."/>
            <person name="Rouze P."/>
            <person name="Sanders I.R."/>
            <person name="Stajich J.E."/>
            <person name="Tunlid A."/>
            <person name="Tuskan G."/>
            <person name="Grigoriev I.V."/>
        </authorList>
    </citation>
    <scope>NUCLEOTIDE SEQUENCE [LARGE SCALE GENOMIC DNA]</scope>
    <source>
        <strain evidence="3">S238N-H82 / ATCC MYA-4686</strain>
    </source>
</reference>
<dbReference type="GO" id="GO:0016020">
    <property type="term" value="C:membrane"/>
    <property type="evidence" value="ECO:0007669"/>
    <property type="project" value="InterPro"/>
</dbReference>
<dbReference type="InParanoid" id="B0DF16"/>
<keyword evidence="2" id="KW-0675">Receptor</keyword>
<dbReference type="OrthoDB" id="2874149at2759"/>
<protein>
    <submittedName>
        <fullName evidence="2">STE3-like pheromone receptor</fullName>
    </submittedName>
</protein>
<organism evidence="3">
    <name type="scientific">Laccaria bicolor (strain S238N-H82 / ATCC MYA-4686)</name>
    <name type="common">Bicoloured deceiver</name>
    <name type="synonym">Laccaria laccata var. bicolor</name>
    <dbReference type="NCBI Taxonomy" id="486041"/>
    <lineage>
        <taxon>Eukaryota</taxon>
        <taxon>Fungi</taxon>
        <taxon>Dikarya</taxon>
        <taxon>Basidiomycota</taxon>
        <taxon>Agaricomycotina</taxon>
        <taxon>Agaricomycetes</taxon>
        <taxon>Agaricomycetidae</taxon>
        <taxon>Agaricales</taxon>
        <taxon>Agaricineae</taxon>
        <taxon>Hydnangiaceae</taxon>
        <taxon>Laccaria</taxon>
    </lineage>
</organism>
<feature type="transmembrane region" description="Helical" evidence="1">
    <location>
        <begin position="54"/>
        <end position="82"/>
    </location>
</feature>
<dbReference type="InterPro" id="IPR001499">
    <property type="entry name" value="GPCR_STE3"/>
</dbReference>
<evidence type="ECO:0000256" key="1">
    <source>
        <dbReference type="SAM" id="Phobius"/>
    </source>
</evidence>
<evidence type="ECO:0000313" key="3">
    <source>
        <dbReference type="Proteomes" id="UP000001194"/>
    </source>
</evidence>
<dbReference type="PRINTS" id="PR00899">
    <property type="entry name" value="GPCRSTE3"/>
</dbReference>
<keyword evidence="1" id="KW-1133">Transmembrane helix</keyword>
<accession>B0DF16</accession>
<sequence length="141" mass="16178">MSVYFFSSRIRVVCSSILVKHKWQIFVLWPSYYYVVQGHRFGIIEGYGCRPTTYFSIAAIFIVWLPPLILSIGAIAFAGLVLRPFIQCRISFATHLATHSALSYAIWFTVVSIPICPWMNWADVHSNFSRIDLYPALFHAP</sequence>
<proteinExistence type="predicted"/>
<dbReference type="HOGENOM" id="CLU_1825612_0_0_1"/>
<dbReference type="GeneID" id="6078258"/>
<name>B0DF16_LACBS</name>
<dbReference type="RefSeq" id="XP_001882488.1">
    <property type="nucleotide sequence ID" value="XM_001882453.1"/>
</dbReference>
<keyword evidence="1" id="KW-0472">Membrane</keyword>
<dbReference type="Pfam" id="PF02076">
    <property type="entry name" value="STE3"/>
    <property type="match status" value="1"/>
</dbReference>
<dbReference type="KEGG" id="lbc:LACBIDRAFT_299634"/>
<dbReference type="GO" id="GO:0004932">
    <property type="term" value="F:mating-type factor pheromone receptor activity"/>
    <property type="evidence" value="ECO:0007669"/>
    <property type="project" value="InterPro"/>
</dbReference>
<dbReference type="Proteomes" id="UP000001194">
    <property type="component" value="Unassembled WGS sequence"/>
</dbReference>